<accession>A0ABD0KWL2</accession>
<reference evidence="2 3" key="1">
    <citation type="journal article" date="2023" name="Sci. Data">
        <title>Genome assembly of the Korean intertidal mud-creeper Batillaria attramentaria.</title>
        <authorList>
            <person name="Patra A.K."/>
            <person name="Ho P.T."/>
            <person name="Jun S."/>
            <person name="Lee S.J."/>
            <person name="Kim Y."/>
            <person name="Won Y.J."/>
        </authorList>
    </citation>
    <scope>NUCLEOTIDE SEQUENCE [LARGE SCALE GENOMIC DNA]</scope>
    <source>
        <strain evidence="2">Wonlab-2016</strain>
    </source>
</reference>
<proteinExistence type="predicted"/>
<sequence length="73" mass="7569">MHSVKQTSSHTGGLTQTLGAIVPKPSTAWRGADFVLLTQSSPPSTDCTTVSKAIGPTTPAFTLPTKLISTQKS</sequence>
<evidence type="ECO:0000313" key="3">
    <source>
        <dbReference type="Proteomes" id="UP001519460"/>
    </source>
</evidence>
<feature type="compositionally biased region" description="Polar residues" evidence="1">
    <location>
        <begin position="1"/>
        <end position="18"/>
    </location>
</feature>
<organism evidence="2 3">
    <name type="scientific">Batillaria attramentaria</name>
    <dbReference type="NCBI Taxonomy" id="370345"/>
    <lineage>
        <taxon>Eukaryota</taxon>
        <taxon>Metazoa</taxon>
        <taxon>Spiralia</taxon>
        <taxon>Lophotrochozoa</taxon>
        <taxon>Mollusca</taxon>
        <taxon>Gastropoda</taxon>
        <taxon>Caenogastropoda</taxon>
        <taxon>Sorbeoconcha</taxon>
        <taxon>Cerithioidea</taxon>
        <taxon>Batillariidae</taxon>
        <taxon>Batillaria</taxon>
    </lineage>
</organism>
<evidence type="ECO:0000313" key="2">
    <source>
        <dbReference type="EMBL" id="KAK7491445.1"/>
    </source>
</evidence>
<protein>
    <submittedName>
        <fullName evidence="2">Uncharacterized protein</fullName>
    </submittedName>
</protein>
<dbReference type="EMBL" id="JACVVK020000114">
    <property type="protein sequence ID" value="KAK7491445.1"/>
    <property type="molecule type" value="Genomic_DNA"/>
</dbReference>
<keyword evidence="3" id="KW-1185">Reference proteome</keyword>
<feature type="region of interest" description="Disordered" evidence="1">
    <location>
        <begin position="1"/>
        <end position="20"/>
    </location>
</feature>
<gene>
    <name evidence="2" type="ORF">BaRGS_00017274</name>
</gene>
<dbReference type="Proteomes" id="UP001519460">
    <property type="component" value="Unassembled WGS sequence"/>
</dbReference>
<dbReference type="AlphaFoldDB" id="A0ABD0KWL2"/>
<name>A0ABD0KWL2_9CAEN</name>
<evidence type="ECO:0000256" key="1">
    <source>
        <dbReference type="SAM" id="MobiDB-lite"/>
    </source>
</evidence>
<comment type="caution">
    <text evidence="2">The sequence shown here is derived from an EMBL/GenBank/DDBJ whole genome shotgun (WGS) entry which is preliminary data.</text>
</comment>